<dbReference type="SFLD" id="SFLDG01151">
    <property type="entry name" value="Main.2:_Nu-like"/>
    <property type="match status" value="1"/>
</dbReference>
<evidence type="ECO:0000313" key="3">
    <source>
        <dbReference type="EMBL" id="SDG41602.1"/>
    </source>
</evidence>
<dbReference type="Pfam" id="PF00043">
    <property type="entry name" value="GST_C"/>
    <property type="match status" value="1"/>
</dbReference>
<organism evidence="3 4">
    <name type="scientific">Roseospirillum parvum</name>
    <dbReference type="NCBI Taxonomy" id="83401"/>
    <lineage>
        <taxon>Bacteria</taxon>
        <taxon>Pseudomonadati</taxon>
        <taxon>Pseudomonadota</taxon>
        <taxon>Alphaproteobacteria</taxon>
        <taxon>Rhodospirillales</taxon>
        <taxon>Rhodospirillaceae</taxon>
        <taxon>Roseospirillum</taxon>
    </lineage>
</organism>
<dbReference type="PROSITE" id="PS50404">
    <property type="entry name" value="GST_NTER"/>
    <property type="match status" value="1"/>
</dbReference>
<dbReference type="Gene3D" id="1.20.1050.10">
    <property type="match status" value="1"/>
</dbReference>
<evidence type="ECO:0000259" key="2">
    <source>
        <dbReference type="PROSITE" id="PS50405"/>
    </source>
</evidence>
<dbReference type="SFLD" id="SFLDS00019">
    <property type="entry name" value="Glutathione_Transferase_(cytos"/>
    <property type="match status" value="1"/>
</dbReference>
<gene>
    <name evidence="3" type="ORF">SAMN05421742_101180</name>
</gene>
<evidence type="ECO:0000259" key="1">
    <source>
        <dbReference type="PROSITE" id="PS50404"/>
    </source>
</evidence>
<sequence length="210" mass="23807">MIDLYTFTTPNGRKASIMLEEVGLPYRVQVIDIMRGAQFAPEFLALNPNNKIPVMVDPQGPDGQPITVFESGAILIYLAEKTNSPLWPADPRQRSVALQWLMFQMGGLGPILGQNHHFRRAAPEQIDYAIERFGTETERLYKVLDRRLGEVPFLAGEAVTLADIACYPWIDRHDWHHIDLAAFPNVARWFDALGQREAVQRGMAVPQLER</sequence>
<dbReference type="InterPro" id="IPR004046">
    <property type="entry name" value="GST_C"/>
</dbReference>
<dbReference type="EMBL" id="FNCV01000001">
    <property type="protein sequence ID" value="SDG41602.1"/>
    <property type="molecule type" value="Genomic_DNA"/>
</dbReference>
<dbReference type="PANTHER" id="PTHR44051:SF8">
    <property type="entry name" value="GLUTATHIONE S-TRANSFERASE GSTA"/>
    <property type="match status" value="1"/>
</dbReference>
<dbReference type="OrthoDB" id="9803562at2"/>
<dbReference type="SUPFAM" id="SSF52833">
    <property type="entry name" value="Thioredoxin-like"/>
    <property type="match status" value="1"/>
</dbReference>
<dbReference type="InterPro" id="IPR040079">
    <property type="entry name" value="Glutathione_S-Trfase"/>
</dbReference>
<dbReference type="InterPro" id="IPR004045">
    <property type="entry name" value="Glutathione_S-Trfase_N"/>
</dbReference>
<dbReference type="STRING" id="83401.SAMN05421742_101180"/>
<dbReference type="Pfam" id="PF13409">
    <property type="entry name" value="GST_N_2"/>
    <property type="match status" value="1"/>
</dbReference>
<dbReference type="CDD" id="cd03048">
    <property type="entry name" value="GST_N_Ure2p_like"/>
    <property type="match status" value="1"/>
</dbReference>
<dbReference type="Gene3D" id="3.40.30.10">
    <property type="entry name" value="Glutaredoxin"/>
    <property type="match status" value="1"/>
</dbReference>
<feature type="domain" description="GST N-terminal" evidence="1">
    <location>
        <begin position="1"/>
        <end position="86"/>
    </location>
</feature>
<dbReference type="AlphaFoldDB" id="A0A1G7U1Y4"/>
<dbReference type="RefSeq" id="WP_092614051.1">
    <property type="nucleotide sequence ID" value="NZ_FNCV01000001.1"/>
</dbReference>
<accession>A0A1G7U1Y4</accession>
<dbReference type="PANTHER" id="PTHR44051">
    <property type="entry name" value="GLUTATHIONE S-TRANSFERASE-RELATED"/>
    <property type="match status" value="1"/>
</dbReference>
<dbReference type="InterPro" id="IPR010987">
    <property type="entry name" value="Glutathione-S-Trfase_C-like"/>
</dbReference>
<name>A0A1G7U1Y4_9PROT</name>
<proteinExistence type="predicted"/>
<dbReference type="Proteomes" id="UP000217076">
    <property type="component" value="Unassembled WGS sequence"/>
</dbReference>
<dbReference type="SUPFAM" id="SSF47616">
    <property type="entry name" value="GST C-terminal domain-like"/>
    <property type="match status" value="1"/>
</dbReference>
<dbReference type="PROSITE" id="PS50405">
    <property type="entry name" value="GST_CTER"/>
    <property type="match status" value="1"/>
</dbReference>
<dbReference type="InterPro" id="IPR036282">
    <property type="entry name" value="Glutathione-S-Trfase_C_sf"/>
</dbReference>
<evidence type="ECO:0000313" key="4">
    <source>
        <dbReference type="Proteomes" id="UP000217076"/>
    </source>
</evidence>
<dbReference type="InterPro" id="IPR036249">
    <property type="entry name" value="Thioredoxin-like_sf"/>
</dbReference>
<reference evidence="4" key="1">
    <citation type="submission" date="2016-10" db="EMBL/GenBank/DDBJ databases">
        <authorList>
            <person name="Varghese N."/>
            <person name="Submissions S."/>
        </authorList>
    </citation>
    <scope>NUCLEOTIDE SEQUENCE [LARGE SCALE GENOMIC DNA]</scope>
    <source>
        <strain evidence="4">930I</strain>
    </source>
</reference>
<keyword evidence="4" id="KW-1185">Reference proteome</keyword>
<feature type="domain" description="GST C-terminal" evidence="2">
    <location>
        <begin position="90"/>
        <end position="210"/>
    </location>
</feature>
<dbReference type="CDD" id="cd10291">
    <property type="entry name" value="GST_C_YfcG_like"/>
    <property type="match status" value="1"/>
</dbReference>
<dbReference type="SFLD" id="SFLDG00358">
    <property type="entry name" value="Main_(cytGST)"/>
    <property type="match status" value="1"/>
</dbReference>
<protein>
    <submittedName>
        <fullName evidence="3">GST-like protein</fullName>
    </submittedName>
</protein>